<keyword evidence="2" id="KW-0472">Membrane</keyword>
<evidence type="ECO:0000313" key="4">
    <source>
        <dbReference type="Proteomes" id="UP000316855"/>
    </source>
</evidence>
<keyword evidence="4" id="KW-1185">Reference proteome</keyword>
<sequence>MLTAGIEVIFYFLTLGKQADKQKLFKDLLGDHLVEWILAVLIVSFLIWLIVWVVGRFRENEDRHVDARELLMQFAEMRREGDLSDDEFRSIKKRLVAPAKQGLDKDAVDANSDQADINNQSDQV</sequence>
<dbReference type="KEGG" id="gax:Pan161_10230"/>
<name>A0A517V8Q9_9PLAN</name>
<keyword evidence="2" id="KW-1133">Transmembrane helix</keyword>
<feature type="transmembrane region" description="Helical" evidence="2">
    <location>
        <begin position="33"/>
        <end position="54"/>
    </location>
</feature>
<evidence type="ECO:0008006" key="5">
    <source>
        <dbReference type="Google" id="ProtNLM"/>
    </source>
</evidence>
<feature type="region of interest" description="Disordered" evidence="1">
    <location>
        <begin position="101"/>
        <end position="124"/>
    </location>
</feature>
<dbReference type="AlphaFoldDB" id="A0A517V8Q9"/>
<organism evidence="3 4">
    <name type="scientific">Gimesia algae</name>
    <dbReference type="NCBI Taxonomy" id="2527971"/>
    <lineage>
        <taxon>Bacteria</taxon>
        <taxon>Pseudomonadati</taxon>
        <taxon>Planctomycetota</taxon>
        <taxon>Planctomycetia</taxon>
        <taxon>Planctomycetales</taxon>
        <taxon>Planctomycetaceae</taxon>
        <taxon>Gimesia</taxon>
    </lineage>
</organism>
<evidence type="ECO:0000313" key="3">
    <source>
        <dbReference type="EMBL" id="QDT89394.1"/>
    </source>
</evidence>
<evidence type="ECO:0000256" key="2">
    <source>
        <dbReference type="SAM" id="Phobius"/>
    </source>
</evidence>
<gene>
    <name evidence="3" type="ORF">Pan161_10230</name>
</gene>
<protein>
    <recommendedName>
        <fullName evidence="5">SHOCT domain-containing protein</fullName>
    </recommendedName>
</protein>
<feature type="compositionally biased region" description="Polar residues" evidence="1">
    <location>
        <begin position="111"/>
        <end position="124"/>
    </location>
</feature>
<reference evidence="3 4" key="1">
    <citation type="submission" date="2019-02" db="EMBL/GenBank/DDBJ databases">
        <title>Deep-cultivation of Planctomycetes and their phenomic and genomic characterization uncovers novel biology.</title>
        <authorList>
            <person name="Wiegand S."/>
            <person name="Jogler M."/>
            <person name="Boedeker C."/>
            <person name="Pinto D."/>
            <person name="Vollmers J."/>
            <person name="Rivas-Marin E."/>
            <person name="Kohn T."/>
            <person name="Peeters S.H."/>
            <person name="Heuer A."/>
            <person name="Rast P."/>
            <person name="Oberbeckmann S."/>
            <person name="Bunk B."/>
            <person name="Jeske O."/>
            <person name="Meyerdierks A."/>
            <person name="Storesund J.E."/>
            <person name="Kallscheuer N."/>
            <person name="Luecker S."/>
            <person name="Lage O.M."/>
            <person name="Pohl T."/>
            <person name="Merkel B.J."/>
            <person name="Hornburger P."/>
            <person name="Mueller R.-W."/>
            <person name="Bruemmer F."/>
            <person name="Labrenz M."/>
            <person name="Spormann A.M."/>
            <person name="Op den Camp H."/>
            <person name="Overmann J."/>
            <person name="Amann R."/>
            <person name="Jetten M.S.M."/>
            <person name="Mascher T."/>
            <person name="Medema M.H."/>
            <person name="Devos D.P."/>
            <person name="Kaster A.-K."/>
            <person name="Ovreas L."/>
            <person name="Rohde M."/>
            <person name="Galperin M.Y."/>
            <person name="Jogler C."/>
        </authorList>
    </citation>
    <scope>NUCLEOTIDE SEQUENCE [LARGE SCALE GENOMIC DNA]</scope>
    <source>
        <strain evidence="3 4">Pan161</strain>
    </source>
</reference>
<proteinExistence type="predicted"/>
<evidence type="ECO:0000256" key="1">
    <source>
        <dbReference type="SAM" id="MobiDB-lite"/>
    </source>
</evidence>
<keyword evidence="2" id="KW-0812">Transmembrane</keyword>
<dbReference type="EMBL" id="CP036343">
    <property type="protein sequence ID" value="QDT89394.1"/>
    <property type="molecule type" value="Genomic_DNA"/>
</dbReference>
<accession>A0A517V8Q9</accession>
<dbReference type="Proteomes" id="UP000316855">
    <property type="component" value="Chromosome"/>
</dbReference>